<dbReference type="EMBL" id="LT828648">
    <property type="protein sequence ID" value="SLM47025.1"/>
    <property type="molecule type" value="Genomic_DNA"/>
</dbReference>
<organism evidence="1 2">
    <name type="scientific">Nitrospira japonica</name>
    <dbReference type="NCBI Taxonomy" id="1325564"/>
    <lineage>
        <taxon>Bacteria</taxon>
        <taxon>Pseudomonadati</taxon>
        <taxon>Nitrospirota</taxon>
        <taxon>Nitrospiria</taxon>
        <taxon>Nitrospirales</taxon>
        <taxon>Nitrospiraceae</taxon>
        <taxon>Nitrospira</taxon>
    </lineage>
</organism>
<gene>
    <name evidence="1" type="ORF">NSJP_0853</name>
</gene>
<accession>A0A1W1I203</accession>
<reference evidence="1 2" key="1">
    <citation type="submission" date="2017-03" db="EMBL/GenBank/DDBJ databases">
        <authorList>
            <person name="Afonso C.L."/>
            <person name="Miller P.J."/>
            <person name="Scott M.A."/>
            <person name="Spackman E."/>
            <person name="Goraichik I."/>
            <person name="Dimitrov K.M."/>
            <person name="Suarez D.L."/>
            <person name="Swayne D.E."/>
        </authorList>
    </citation>
    <scope>NUCLEOTIDE SEQUENCE [LARGE SCALE GENOMIC DNA]</scope>
    <source>
        <strain evidence="1">Genome sequencing of Nitrospira japonica strain NJ11</strain>
    </source>
</reference>
<keyword evidence="2" id="KW-1185">Reference proteome</keyword>
<name>A0A1W1I203_9BACT</name>
<dbReference type="KEGG" id="nja:NSJP_0853"/>
<dbReference type="Proteomes" id="UP000192042">
    <property type="component" value="Chromosome I"/>
</dbReference>
<evidence type="ECO:0000313" key="2">
    <source>
        <dbReference type="Proteomes" id="UP000192042"/>
    </source>
</evidence>
<proteinExistence type="predicted"/>
<sequence length="80" mass="8808">MINPLIPFRSNNPIQERKMGLAAVTNQVQVCESMLEERAKHLNSSCFSITTSGSRPESGDRATDARNAGWFIGRSCIPGR</sequence>
<dbReference type="AlphaFoldDB" id="A0A1W1I203"/>
<evidence type="ECO:0000313" key="1">
    <source>
        <dbReference type="EMBL" id="SLM47025.1"/>
    </source>
</evidence>
<protein>
    <submittedName>
        <fullName evidence="1">Uncharacterized protein</fullName>
    </submittedName>
</protein>